<dbReference type="RefSeq" id="XP_039134117.1">
    <property type="nucleotide sequence ID" value="XM_039278183.1"/>
</dbReference>
<dbReference type="RefSeq" id="XP_039134116.1">
    <property type="nucleotide sequence ID" value="XM_039278182.1"/>
</dbReference>
<organism evidence="2 3">
    <name type="scientific">Dioscorea cayennensis subsp. rotundata</name>
    <name type="common">White Guinea yam</name>
    <name type="synonym">Dioscorea rotundata</name>
    <dbReference type="NCBI Taxonomy" id="55577"/>
    <lineage>
        <taxon>Eukaryota</taxon>
        <taxon>Viridiplantae</taxon>
        <taxon>Streptophyta</taxon>
        <taxon>Embryophyta</taxon>
        <taxon>Tracheophyta</taxon>
        <taxon>Spermatophyta</taxon>
        <taxon>Magnoliopsida</taxon>
        <taxon>Liliopsida</taxon>
        <taxon>Dioscoreales</taxon>
        <taxon>Dioscoreaceae</taxon>
        <taxon>Dioscorea</taxon>
    </lineage>
</organism>
<evidence type="ECO:0000313" key="5">
    <source>
        <dbReference type="RefSeq" id="XP_039134117.1"/>
    </source>
</evidence>
<dbReference type="PANTHER" id="PTHR48258:SF12">
    <property type="entry name" value="TRANSPOSON PROTEIN, CACTA, EN_SPM SUB-CLASS"/>
    <property type="match status" value="1"/>
</dbReference>
<dbReference type="Proteomes" id="UP001515500">
    <property type="component" value="Chromosome 11"/>
</dbReference>
<feature type="domain" description="DUF4218" evidence="1">
    <location>
        <begin position="3"/>
        <end position="98"/>
    </location>
</feature>
<dbReference type="AlphaFoldDB" id="A0AB40C2W4"/>
<keyword evidence="2" id="KW-1185">Reference proteome</keyword>
<dbReference type="GeneID" id="120271498"/>
<proteinExistence type="predicted"/>
<dbReference type="PANTHER" id="PTHR48258">
    <property type="entry name" value="DUF4218 DOMAIN-CONTAINING PROTEIN-RELATED"/>
    <property type="match status" value="1"/>
</dbReference>
<accession>A0AB40C2W4</accession>
<evidence type="ECO:0000313" key="3">
    <source>
        <dbReference type="RefSeq" id="XP_039134115.1"/>
    </source>
</evidence>
<reference evidence="3 4" key="1">
    <citation type="submission" date="2025-04" db="UniProtKB">
        <authorList>
            <consortium name="RefSeq"/>
        </authorList>
    </citation>
    <scope>IDENTIFICATION</scope>
</reference>
<dbReference type="InterPro" id="IPR025452">
    <property type="entry name" value="DUF4218"/>
</dbReference>
<evidence type="ECO:0000259" key="1">
    <source>
        <dbReference type="Pfam" id="PF13960"/>
    </source>
</evidence>
<name>A0AB40C2W4_DIOCR</name>
<dbReference type="Pfam" id="PF13960">
    <property type="entry name" value="DUF4218"/>
    <property type="match status" value="1"/>
</dbReference>
<dbReference type="RefSeq" id="XP_039134115.1">
    <property type="nucleotide sequence ID" value="XM_039278181.1"/>
</dbReference>
<gene>
    <name evidence="3 4 5" type="primary">LOC120271498</name>
</gene>
<protein>
    <submittedName>
        <fullName evidence="3 4">Uncharacterized protein LOC120271498 isoform X3</fullName>
    </submittedName>
</protein>
<sequence>MSVVRTLCNLERIFPPSFFDVMIHLVVHLASEAKLAGPVQYRWMYPIERYLLTLKSYVRNRSRPEGSIAEGYIAEECITFCSRYFEGINIRFCKLPRNDNFGDPVNGHSIGKSTTFTLDLIEWKQAHRYMLFNSESLDCYIREHKAEINRQNRRISAYELDKTHYQKFDEWVFHKIQNVQNASLPIEVAYLAKGPDVVARSYNAYTVNGFRFHVKSRARNRKTQNSGVVVVASTMSFASEDELSRSVASCKVEANVVQTWINFLDDTWNLQSSNLELKKKQIDDELERNESHFLNLTKQHLAAYKEDLGPSISRIRTFVDNLMTLNERRSEKMQPAVGIEVETNPQKFLEEEYLETETKGWHNVNSCCFCCNP</sequence>
<evidence type="ECO:0000313" key="2">
    <source>
        <dbReference type="Proteomes" id="UP001515500"/>
    </source>
</evidence>
<evidence type="ECO:0000313" key="4">
    <source>
        <dbReference type="RefSeq" id="XP_039134116.1"/>
    </source>
</evidence>